<dbReference type="InterPro" id="IPR036249">
    <property type="entry name" value="Thioredoxin-like_sf"/>
</dbReference>
<feature type="binding site" evidence="2">
    <location>
        <position position="30"/>
    </location>
    <ligand>
        <name>Cu cation</name>
        <dbReference type="ChEBI" id="CHEBI:23378"/>
    </ligand>
</feature>
<reference evidence="4" key="1">
    <citation type="journal article" date="2019" name="PLoS Negl. Trop. Dis.">
        <title>Revisiting the worldwide diversity of Leptospira species in the environment.</title>
        <authorList>
            <person name="Vincent A.T."/>
            <person name="Schiettekatte O."/>
            <person name="Bourhy P."/>
            <person name="Veyrier F.J."/>
            <person name="Picardeau M."/>
        </authorList>
    </citation>
    <scope>NUCLEOTIDE SEQUENCE [LARGE SCALE GENOMIC DNA]</scope>
    <source>
        <strain evidence="4">201702476</strain>
    </source>
</reference>
<dbReference type="PANTHER" id="PTHR12151">
    <property type="entry name" value="ELECTRON TRANSPORT PROTIN SCO1/SENC FAMILY MEMBER"/>
    <property type="match status" value="1"/>
</dbReference>
<evidence type="ECO:0000256" key="2">
    <source>
        <dbReference type="PIRSR" id="PIRSR603782-1"/>
    </source>
</evidence>
<evidence type="ECO:0000313" key="5">
    <source>
        <dbReference type="Proteomes" id="UP000297693"/>
    </source>
</evidence>
<sequence>MSFTLPDGRSLDSKFWREGKSIIYFGFSHCPDMCPLALNQFARASLILGPLAKEFRFIFITLDPERDHPALLAGYVRQFPGKSLYALSPSNDSLHQIEGLFHVTSKKVKMQGSYTIDHSNFIYVLDEKLHQIKAYPGGISSVELANQLRVLAKSN</sequence>
<name>A0A4R9K983_9LEPT</name>
<gene>
    <name evidence="4" type="ORF">EHQ58_03490</name>
</gene>
<keyword evidence="5" id="KW-1185">Reference proteome</keyword>
<dbReference type="GO" id="GO:0046872">
    <property type="term" value="F:metal ion binding"/>
    <property type="evidence" value="ECO:0007669"/>
    <property type="project" value="UniProtKB-KW"/>
</dbReference>
<dbReference type="InterPro" id="IPR003782">
    <property type="entry name" value="SCO1/SenC"/>
</dbReference>
<evidence type="ECO:0000256" key="1">
    <source>
        <dbReference type="ARBA" id="ARBA00010996"/>
    </source>
</evidence>
<dbReference type="Proteomes" id="UP000297693">
    <property type="component" value="Unassembled WGS sequence"/>
</dbReference>
<keyword evidence="3" id="KW-1015">Disulfide bond</keyword>
<evidence type="ECO:0000256" key="3">
    <source>
        <dbReference type="PIRSR" id="PIRSR603782-2"/>
    </source>
</evidence>
<feature type="disulfide bond" description="Redox-active" evidence="3">
    <location>
        <begin position="30"/>
        <end position="34"/>
    </location>
</feature>
<keyword evidence="2" id="KW-0186">Copper</keyword>
<organism evidence="4 5">
    <name type="scientific">Leptospira ognonensis</name>
    <dbReference type="NCBI Taxonomy" id="2484945"/>
    <lineage>
        <taxon>Bacteria</taxon>
        <taxon>Pseudomonadati</taxon>
        <taxon>Spirochaetota</taxon>
        <taxon>Spirochaetia</taxon>
        <taxon>Leptospirales</taxon>
        <taxon>Leptospiraceae</taxon>
        <taxon>Leptospira</taxon>
    </lineage>
</organism>
<dbReference type="OrthoDB" id="9811998at2"/>
<feature type="binding site" evidence="2">
    <location>
        <position position="34"/>
    </location>
    <ligand>
        <name>Cu cation</name>
        <dbReference type="ChEBI" id="CHEBI:23378"/>
    </ligand>
</feature>
<accession>A0A4R9K983</accession>
<dbReference type="SUPFAM" id="SSF52833">
    <property type="entry name" value="Thioredoxin-like"/>
    <property type="match status" value="1"/>
</dbReference>
<dbReference type="AlphaFoldDB" id="A0A4R9K983"/>
<keyword evidence="2" id="KW-0479">Metal-binding</keyword>
<evidence type="ECO:0000313" key="4">
    <source>
        <dbReference type="EMBL" id="TGL62277.1"/>
    </source>
</evidence>
<dbReference type="PANTHER" id="PTHR12151:SF25">
    <property type="entry name" value="LINALOOL DEHYDRATASE_ISOMERASE DOMAIN-CONTAINING PROTEIN"/>
    <property type="match status" value="1"/>
</dbReference>
<comment type="caution">
    <text evidence="4">The sequence shown here is derived from an EMBL/GenBank/DDBJ whole genome shotgun (WGS) entry which is preliminary data.</text>
</comment>
<dbReference type="Gene3D" id="3.40.30.10">
    <property type="entry name" value="Glutaredoxin"/>
    <property type="match status" value="1"/>
</dbReference>
<dbReference type="EMBL" id="RQGD01000010">
    <property type="protein sequence ID" value="TGL62277.1"/>
    <property type="molecule type" value="Genomic_DNA"/>
</dbReference>
<protein>
    <submittedName>
        <fullName evidence="4">SCO family protein</fullName>
    </submittedName>
</protein>
<proteinExistence type="inferred from homology"/>
<dbReference type="CDD" id="cd02968">
    <property type="entry name" value="SCO"/>
    <property type="match status" value="1"/>
</dbReference>
<dbReference type="Pfam" id="PF02630">
    <property type="entry name" value="SCO1-SenC"/>
    <property type="match status" value="1"/>
</dbReference>
<comment type="similarity">
    <text evidence="1">Belongs to the SCO1/2 family.</text>
</comment>
<feature type="binding site" evidence="2">
    <location>
        <position position="118"/>
    </location>
    <ligand>
        <name>Cu cation</name>
        <dbReference type="ChEBI" id="CHEBI:23378"/>
    </ligand>
</feature>